<evidence type="ECO:0000313" key="4">
    <source>
        <dbReference type="Proteomes" id="UP000053660"/>
    </source>
</evidence>
<name>A0A0B1T230_OESDE</name>
<organism evidence="3 4">
    <name type="scientific">Oesophagostomum dentatum</name>
    <name type="common">Nodular worm</name>
    <dbReference type="NCBI Taxonomy" id="61180"/>
    <lineage>
        <taxon>Eukaryota</taxon>
        <taxon>Metazoa</taxon>
        <taxon>Ecdysozoa</taxon>
        <taxon>Nematoda</taxon>
        <taxon>Chromadorea</taxon>
        <taxon>Rhabditida</taxon>
        <taxon>Rhabditina</taxon>
        <taxon>Rhabditomorpha</taxon>
        <taxon>Strongyloidea</taxon>
        <taxon>Strongylidae</taxon>
        <taxon>Oesophagostomum</taxon>
    </lineage>
</organism>
<evidence type="ECO:0000256" key="1">
    <source>
        <dbReference type="SAM" id="MobiDB-lite"/>
    </source>
</evidence>
<reference evidence="3 4" key="1">
    <citation type="submission" date="2014-03" db="EMBL/GenBank/DDBJ databases">
        <title>Draft genome of the hookworm Oesophagostomum dentatum.</title>
        <authorList>
            <person name="Mitreva M."/>
        </authorList>
    </citation>
    <scope>NUCLEOTIDE SEQUENCE [LARGE SCALE GENOMIC DNA]</scope>
    <source>
        <strain evidence="3 4">OD-Hann</strain>
    </source>
</reference>
<dbReference type="Pfam" id="PF04155">
    <property type="entry name" value="Ground-like"/>
    <property type="match status" value="1"/>
</dbReference>
<feature type="compositionally biased region" description="Polar residues" evidence="1">
    <location>
        <begin position="198"/>
        <end position="213"/>
    </location>
</feature>
<dbReference type="AlphaFoldDB" id="A0A0B1T230"/>
<feature type="region of interest" description="Disordered" evidence="1">
    <location>
        <begin position="191"/>
        <end position="214"/>
    </location>
</feature>
<feature type="domain" description="Ground-like" evidence="2">
    <location>
        <begin position="324"/>
        <end position="396"/>
    </location>
</feature>
<dbReference type="Proteomes" id="UP000053660">
    <property type="component" value="Unassembled WGS sequence"/>
</dbReference>
<proteinExistence type="predicted"/>
<dbReference type="InterPro" id="IPR007284">
    <property type="entry name" value="Ground-like_dom"/>
</dbReference>
<dbReference type="OrthoDB" id="5873923at2759"/>
<evidence type="ECO:0000259" key="2">
    <source>
        <dbReference type="Pfam" id="PF04155"/>
    </source>
</evidence>
<protein>
    <submittedName>
        <fullName evidence="3">Ground-like domain protein</fullName>
    </submittedName>
</protein>
<sequence>VHRQLRVQYVSKRLVHHHLQLTAHKYSRSSYPPAVEVAEEADAEAVVEAVVDMRPQAVAIPRQVEAMLQLAEAMPQLLLHMQRPVTLLLPPPPPPADSYLGGGGGGYGIGPSYGVGGGGPSYAGGGGSYGGGGGPSYGIGGVGPSYGVGGGGGGGPSYGLGGVGGGPNYGIGGAGTGPAYFPGGGGAAPVAGGGGGIQQSVPATSSASESNLSAAPVDDIPSAAAAGAGVQASPSYVPPSSKLRSEVSTPLCEPKIKYVVLKSRKIPGSNNEDMEEVEEISHPVDATASPLEAKTIGDEITQNEPSPDENDVQRDQEISLTFTDSKCNSKPLRDLIVQNVVREDALASKRAIHEASLSKFPDSTVDVICSGTGFTYLVSTTEHCEAQKDNVICFVYKRPLLRH</sequence>
<feature type="non-terminal residue" evidence="3">
    <location>
        <position position="1"/>
    </location>
</feature>
<gene>
    <name evidence="3" type="ORF">OESDEN_09983</name>
</gene>
<accession>A0A0B1T230</accession>
<evidence type="ECO:0000313" key="3">
    <source>
        <dbReference type="EMBL" id="KHJ90176.1"/>
    </source>
</evidence>
<dbReference type="EMBL" id="KN553300">
    <property type="protein sequence ID" value="KHJ90176.1"/>
    <property type="molecule type" value="Genomic_DNA"/>
</dbReference>
<keyword evidence="4" id="KW-1185">Reference proteome</keyword>